<dbReference type="InterPro" id="IPR036388">
    <property type="entry name" value="WH-like_DNA-bd_sf"/>
</dbReference>
<reference evidence="2 3" key="1">
    <citation type="submission" date="2020-08" db="EMBL/GenBank/DDBJ databases">
        <title>Genomic Encyclopedia of Type Strains, Phase IV (KMG-IV): sequencing the most valuable type-strain genomes for metagenomic binning, comparative biology and taxonomic classification.</title>
        <authorList>
            <person name="Goeker M."/>
        </authorList>
    </citation>
    <scope>NUCLEOTIDE SEQUENCE [LARGE SCALE GENOMIC DNA]</scope>
    <source>
        <strain evidence="2 3">DSM 103377</strain>
    </source>
</reference>
<evidence type="ECO:0000259" key="1">
    <source>
        <dbReference type="SMART" id="SM00421"/>
    </source>
</evidence>
<dbReference type="AlphaFoldDB" id="A0A840WJ18"/>
<dbReference type="InterPro" id="IPR029058">
    <property type="entry name" value="AB_hydrolase_fold"/>
</dbReference>
<dbReference type="PRINTS" id="PR00038">
    <property type="entry name" value="HTHLUXR"/>
</dbReference>
<dbReference type="GO" id="GO:0003677">
    <property type="term" value="F:DNA binding"/>
    <property type="evidence" value="ECO:0007669"/>
    <property type="project" value="UniProtKB-KW"/>
</dbReference>
<sequence length="576" mass="62032">MQADQSQFIGLLDHIYEAAEDPRAFDALLEAAEALFLGEDAPSPVDAPPVFDAALLRHSDRVQRIIDARFAQVADPAPDPMTPLISAMRESAFGRFVLARGGVILAGNNAAAAALCLEAFPATLAEAQLDHAGQRALEEALRAASDGATKVIALGVGPEEKRCLAMIRPVTLATAQGAAVLEVALSHIVWGQAQLSAVADALDLSPREGEVLSALLQGQSQAEIAAAQNRSAETIKAQAKAILRKSGCAQVSEVVLLATSIAYLARAEEQPARIAQTIAPTPPAFFEEHRLTGPDGRQIGYLTCGVPQGFPVFFTHAQLQGPYITRAMAEGLAAAGFTFFAVSRPGYGQTDPAPAGTSPEEAQSRDAEAVANHHAVTRLLLMTQHGGTLAACHLANRFEARARGLLLVNGMLPTSQVRRFSHRQSQLFRAAVARAPAIGEMLLRVHLSTYRREGGIAAYWRKFFADQPRDLAALDDPDILDVFLRSGDHVFSGEPREMIRDAAQVIGDWRAILQGIPCRISILYGSETPEISQMAQEEWGKSFANYPVTQVEGAGSLLLHTDWETVIRHLIEMRDW</sequence>
<keyword evidence="3" id="KW-1185">Reference proteome</keyword>
<dbReference type="InterPro" id="IPR000792">
    <property type="entry name" value="Tscrpt_reg_LuxR_C"/>
</dbReference>
<proteinExistence type="predicted"/>
<organism evidence="2 3">
    <name type="scientific">Rubricella aquisinus</name>
    <dbReference type="NCBI Taxonomy" id="2028108"/>
    <lineage>
        <taxon>Bacteria</taxon>
        <taxon>Pseudomonadati</taxon>
        <taxon>Pseudomonadota</taxon>
        <taxon>Alphaproteobacteria</taxon>
        <taxon>Rhodobacterales</taxon>
        <taxon>Paracoccaceae</taxon>
        <taxon>Rubricella</taxon>
    </lineage>
</organism>
<dbReference type="Gene3D" id="3.40.50.1820">
    <property type="entry name" value="alpha/beta hydrolase"/>
    <property type="match status" value="1"/>
</dbReference>
<dbReference type="Pfam" id="PF12697">
    <property type="entry name" value="Abhydrolase_6"/>
    <property type="match status" value="1"/>
</dbReference>
<evidence type="ECO:0000313" key="3">
    <source>
        <dbReference type="Proteomes" id="UP000553766"/>
    </source>
</evidence>
<dbReference type="RefSeq" id="WP_184009355.1">
    <property type="nucleotide sequence ID" value="NZ_JACIJS010000003.1"/>
</dbReference>
<name>A0A840WJ18_9RHOB</name>
<dbReference type="EMBL" id="JACIJS010000003">
    <property type="protein sequence ID" value="MBB5515089.1"/>
    <property type="molecule type" value="Genomic_DNA"/>
</dbReference>
<dbReference type="Gene3D" id="1.10.10.10">
    <property type="entry name" value="Winged helix-like DNA-binding domain superfamily/Winged helix DNA-binding domain"/>
    <property type="match status" value="1"/>
</dbReference>
<dbReference type="Proteomes" id="UP000553766">
    <property type="component" value="Unassembled WGS sequence"/>
</dbReference>
<dbReference type="InterPro" id="IPR000073">
    <property type="entry name" value="AB_hydrolase_1"/>
</dbReference>
<gene>
    <name evidence="2" type="ORF">FHS89_001099</name>
</gene>
<dbReference type="SUPFAM" id="SSF46894">
    <property type="entry name" value="C-terminal effector domain of the bipartite response regulators"/>
    <property type="match status" value="1"/>
</dbReference>
<keyword evidence="2" id="KW-0238">DNA-binding</keyword>
<dbReference type="SMART" id="SM00421">
    <property type="entry name" value="HTH_LUXR"/>
    <property type="match status" value="1"/>
</dbReference>
<dbReference type="CDD" id="cd06170">
    <property type="entry name" value="LuxR_C_like"/>
    <property type="match status" value="1"/>
</dbReference>
<dbReference type="InterPro" id="IPR016032">
    <property type="entry name" value="Sig_transdc_resp-reg_C-effctor"/>
</dbReference>
<accession>A0A840WJ18</accession>
<dbReference type="GO" id="GO:0006355">
    <property type="term" value="P:regulation of DNA-templated transcription"/>
    <property type="evidence" value="ECO:0007669"/>
    <property type="project" value="InterPro"/>
</dbReference>
<comment type="caution">
    <text evidence="2">The sequence shown here is derived from an EMBL/GenBank/DDBJ whole genome shotgun (WGS) entry which is preliminary data.</text>
</comment>
<protein>
    <submittedName>
        <fullName evidence="2">Pimeloyl-ACP methyl ester carboxylesterase/DNA-binding NarL/FixJ family response regulator</fullName>
    </submittedName>
</protein>
<feature type="domain" description="HTH luxR-type" evidence="1">
    <location>
        <begin position="201"/>
        <end position="258"/>
    </location>
</feature>
<evidence type="ECO:0000313" key="2">
    <source>
        <dbReference type="EMBL" id="MBB5515089.1"/>
    </source>
</evidence>
<dbReference type="Pfam" id="PF00196">
    <property type="entry name" value="GerE"/>
    <property type="match status" value="1"/>
</dbReference>
<dbReference type="SUPFAM" id="SSF53474">
    <property type="entry name" value="alpha/beta-Hydrolases"/>
    <property type="match status" value="1"/>
</dbReference>